<evidence type="ECO:0000256" key="1">
    <source>
        <dbReference type="SAM" id="SignalP"/>
    </source>
</evidence>
<dbReference type="Proteomes" id="UP000006362">
    <property type="component" value="Chromosome"/>
</dbReference>
<dbReference type="OrthoDB" id="9792238at2"/>
<dbReference type="InterPro" id="IPR008331">
    <property type="entry name" value="Ferritin_DPS_dom"/>
</dbReference>
<dbReference type="GO" id="GO:0008199">
    <property type="term" value="F:ferric iron binding"/>
    <property type="evidence" value="ECO:0007669"/>
    <property type="project" value="InterPro"/>
</dbReference>
<gene>
    <name evidence="3" type="ordered locus">Theam_1594</name>
</gene>
<reference evidence="3" key="1">
    <citation type="submission" date="2011-01" db="EMBL/GenBank/DDBJ databases">
        <title>Complete sequence of chromosome of Thermovibrio ammonificans HB-1.</title>
        <authorList>
            <consortium name="US DOE Joint Genome Institute"/>
            <person name="Lucas S."/>
            <person name="Copeland A."/>
            <person name="Lapidus A."/>
            <person name="Cheng J.-F."/>
            <person name="Goodwin L."/>
            <person name="Pitluck S."/>
            <person name="Davenport K."/>
            <person name="Detter J.C."/>
            <person name="Han C."/>
            <person name="Tapia R."/>
            <person name="Land M."/>
            <person name="Hauser L."/>
            <person name="Kyrpides N."/>
            <person name="Ivanova N."/>
            <person name="Ovchinnikova G."/>
            <person name="Vetriani C."/>
            <person name="Woyke T."/>
        </authorList>
    </citation>
    <scope>NUCLEOTIDE SEQUENCE [LARGE SCALE GENOMIC DNA]</scope>
    <source>
        <strain evidence="3">HB-1</strain>
    </source>
</reference>
<dbReference type="eggNOG" id="COG1633">
    <property type="taxonomic scope" value="Bacteria"/>
</dbReference>
<dbReference type="HOGENOM" id="CLU_1467542_0_0_0"/>
<dbReference type="KEGG" id="tam:Theam_1594"/>
<dbReference type="SUPFAM" id="SSF47240">
    <property type="entry name" value="Ferritin-like"/>
    <property type="match status" value="1"/>
</dbReference>
<organism evidence="3 4">
    <name type="scientific">Thermovibrio ammonificans (strain DSM 15698 / JCM 12110 / HB-1)</name>
    <dbReference type="NCBI Taxonomy" id="648996"/>
    <lineage>
        <taxon>Bacteria</taxon>
        <taxon>Pseudomonadati</taxon>
        <taxon>Aquificota</taxon>
        <taxon>Aquificia</taxon>
        <taxon>Desulfurobacteriales</taxon>
        <taxon>Desulfurobacteriaceae</taxon>
        <taxon>Thermovibrio</taxon>
    </lineage>
</organism>
<evidence type="ECO:0000313" key="4">
    <source>
        <dbReference type="Proteomes" id="UP000006362"/>
    </source>
</evidence>
<dbReference type="InterPro" id="IPR009078">
    <property type="entry name" value="Ferritin-like_SF"/>
</dbReference>
<accession>E8T519</accession>
<feature type="chain" id="PRO_5003230536" description="Ferritin/DPS domain-containing protein" evidence="1">
    <location>
        <begin position="32"/>
        <end position="184"/>
    </location>
</feature>
<dbReference type="Gene3D" id="1.20.1260.10">
    <property type="match status" value="1"/>
</dbReference>
<feature type="signal peptide" evidence="1">
    <location>
        <begin position="1"/>
        <end position="31"/>
    </location>
</feature>
<feature type="domain" description="Ferritin/DPS" evidence="2">
    <location>
        <begin position="48"/>
        <end position="168"/>
    </location>
</feature>
<dbReference type="InterPro" id="IPR012347">
    <property type="entry name" value="Ferritin-like"/>
</dbReference>
<dbReference type="AlphaFoldDB" id="E8T519"/>
<protein>
    <recommendedName>
        <fullName evidence="2">Ferritin/DPS domain-containing protein</fullName>
    </recommendedName>
</protein>
<keyword evidence="1" id="KW-0732">Signal</keyword>
<dbReference type="CDD" id="cd00657">
    <property type="entry name" value="Ferritin_like"/>
    <property type="match status" value="1"/>
</dbReference>
<dbReference type="STRING" id="648996.Theam_1594"/>
<keyword evidence="4" id="KW-1185">Reference proteome</keyword>
<dbReference type="EMBL" id="CP002444">
    <property type="protein sequence ID" value="ADU97551.1"/>
    <property type="molecule type" value="Genomic_DNA"/>
</dbReference>
<proteinExistence type="predicted"/>
<dbReference type="Pfam" id="PF00210">
    <property type="entry name" value="Ferritin"/>
    <property type="match status" value="1"/>
</dbReference>
<evidence type="ECO:0000313" key="3">
    <source>
        <dbReference type="EMBL" id="ADU97551.1"/>
    </source>
</evidence>
<name>E8T519_THEA1</name>
<sequence>MHSGWNLKRREFLSVILGILSEAAISPSALANPTDNIQDFFTMCTVALSHEYGAIIQYVNHAGITKSKKAESVFLKNMLDEVKHAREIAKILIKEGGFPSAGIWPYQTDKKLQKLLQYDVDLEVSAVNLYSRMLEAPEAARYRDTIYTIPKDEELHKRRLSNLLRTIKGASAEKGSSKAKPSVP</sequence>
<evidence type="ECO:0000259" key="2">
    <source>
        <dbReference type="Pfam" id="PF00210"/>
    </source>
</evidence>